<dbReference type="OrthoDB" id="10254455at2759"/>
<dbReference type="PANTHER" id="PTHR45644:SF73">
    <property type="entry name" value="AAA-TYPE ATPASE FAMILY PROTEIN"/>
    <property type="match status" value="1"/>
</dbReference>
<accession>A0A8J5WT71</accession>
<reference evidence="4" key="2">
    <citation type="submission" date="2021-02" db="EMBL/GenBank/DDBJ databases">
        <authorList>
            <person name="Kimball J.A."/>
            <person name="Haas M.W."/>
            <person name="Macchietto M."/>
            <person name="Kono T."/>
            <person name="Duquette J."/>
            <person name="Shao M."/>
        </authorList>
    </citation>
    <scope>NUCLEOTIDE SEQUENCE</scope>
    <source>
        <tissue evidence="4">Fresh leaf tissue</tissue>
    </source>
</reference>
<evidence type="ECO:0000256" key="1">
    <source>
        <dbReference type="ARBA" id="ARBA00022741"/>
    </source>
</evidence>
<reference evidence="4" key="1">
    <citation type="journal article" date="2021" name="bioRxiv">
        <title>Whole Genome Assembly and Annotation of Northern Wild Rice, Zizania palustris L., Supports a Whole Genome Duplication in the Zizania Genus.</title>
        <authorList>
            <person name="Haas M."/>
            <person name="Kono T."/>
            <person name="Macchietto M."/>
            <person name="Millas R."/>
            <person name="McGilp L."/>
            <person name="Shao M."/>
            <person name="Duquette J."/>
            <person name="Hirsch C.N."/>
            <person name="Kimball J."/>
        </authorList>
    </citation>
    <scope>NUCLEOTIDE SEQUENCE</scope>
    <source>
        <tissue evidence="4">Fresh leaf tissue</tissue>
    </source>
</reference>
<proteinExistence type="predicted"/>
<keyword evidence="5" id="KW-1185">Reference proteome</keyword>
<comment type="caution">
    <text evidence="4">The sequence shown here is derived from an EMBL/GenBank/DDBJ whole genome shotgun (WGS) entry which is preliminary data.</text>
</comment>
<organism evidence="4 5">
    <name type="scientific">Zizania palustris</name>
    <name type="common">Northern wild rice</name>
    <dbReference type="NCBI Taxonomy" id="103762"/>
    <lineage>
        <taxon>Eukaryota</taxon>
        <taxon>Viridiplantae</taxon>
        <taxon>Streptophyta</taxon>
        <taxon>Embryophyta</taxon>
        <taxon>Tracheophyta</taxon>
        <taxon>Spermatophyta</taxon>
        <taxon>Magnoliopsida</taxon>
        <taxon>Liliopsida</taxon>
        <taxon>Poales</taxon>
        <taxon>Poaceae</taxon>
        <taxon>BOP clade</taxon>
        <taxon>Oryzoideae</taxon>
        <taxon>Oryzeae</taxon>
        <taxon>Zizaniinae</taxon>
        <taxon>Zizania</taxon>
    </lineage>
</organism>
<dbReference type="EMBL" id="JAAALK010000080">
    <property type="protein sequence ID" value="KAG8093980.1"/>
    <property type="molecule type" value="Genomic_DNA"/>
</dbReference>
<name>A0A8J5WT71_ZIZPA</name>
<dbReference type="GO" id="GO:0005524">
    <property type="term" value="F:ATP binding"/>
    <property type="evidence" value="ECO:0007669"/>
    <property type="project" value="UniProtKB-KW"/>
</dbReference>
<feature type="region of interest" description="Disordered" evidence="3">
    <location>
        <begin position="46"/>
        <end position="65"/>
    </location>
</feature>
<dbReference type="Proteomes" id="UP000729402">
    <property type="component" value="Unassembled WGS sequence"/>
</dbReference>
<gene>
    <name evidence="4" type="ORF">GUJ93_ZPchr0012g19011</name>
</gene>
<keyword evidence="1" id="KW-0547">Nucleotide-binding</keyword>
<evidence type="ECO:0000313" key="5">
    <source>
        <dbReference type="Proteomes" id="UP000729402"/>
    </source>
</evidence>
<dbReference type="AlphaFoldDB" id="A0A8J5WT71"/>
<dbReference type="GO" id="GO:0005741">
    <property type="term" value="C:mitochondrial outer membrane"/>
    <property type="evidence" value="ECO:0007669"/>
    <property type="project" value="TreeGrafter"/>
</dbReference>
<dbReference type="PANTHER" id="PTHR45644">
    <property type="entry name" value="AAA ATPASE, PUTATIVE (AFU_ORTHOLOGUE AFUA_2G12920)-RELATED-RELATED"/>
    <property type="match status" value="1"/>
</dbReference>
<feature type="compositionally biased region" description="Basic residues" evidence="3">
    <location>
        <begin position="55"/>
        <end position="65"/>
    </location>
</feature>
<keyword evidence="2" id="KW-0067">ATP-binding</keyword>
<dbReference type="EMBL" id="JAAALK010000080">
    <property type="protein sequence ID" value="KAG8093978.1"/>
    <property type="molecule type" value="Genomic_DNA"/>
</dbReference>
<dbReference type="EMBL" id="JAAALK010000080">
    <property type="protein sequence ID" value="KAG8093979.1"/>
    <property type="molecule type" value="Genomic_DNA"/>
</dbReference>
<evidence type="ECO:0000313" key="4">
    <source>
        <dbReference type="EMBL" id="KAG8093979.1"/>
    </source>
</evidence>
<sequence length="65" mass="7229">MLYPLMRLIVNLPDASNREKILKVILAKEELALGMGMESLSTMTDGYSGSDLKLGRTRAHHGKKQ</sequence>
<evidence type="ECO:0000256" key="2">
    <source>
        <dbReference type="ARBA" id="ARBA00022840"/>
    </source>
</evidence>
<evidence type="ECO:0000256" key="3">
    <source>
        <dbReference type="SAM" id="MobiDB-lite"/>
    </source>
</evidence>
<protein>
    <submittedName>
        <fullName evidence="4">Uncharacterized protein</fullName>
    </submittedName>
</protein>
<dbReference type="InterPro" id="IPR051701">
    <property type="entry name" value="Mito_OM_Translocase_MSP1"/>
</dbReference>